<accession>A0A199UAF3</accession>
<name>A0A199UAF3_MANES</name>
<feature type="compositionally biased region" description="Basic residues" evidence="1">
    <location>
        <begin position="1"/>
        <end position="10"/>
    </location>
</feature>
<dbReference type="EMBL" id="KV450715">
    <property type="protein sequence ID" value="OAY21654.1"/>
    <property type="molecule type" value="Genomic_DNA"/>
</dbReference>
<evidence type="ECO:0000313" key="2">
    <source>
        <dbReference type="EMBL" id="OAY21654.1"/>
    </source>
</evidence>
<dbReference type="EMBL" id="KV450715">
    <property type="protein sequence ID" value="OAY21655.1"/>
    <property type="molecule type" value="Genomic_DNA"/>
</dbReference>
<evidence type="ECO:0000256" key="1">
    <source>
        <dbReference type="SAM" id="MobiDB-lite"/>
    </source>
</evidence>
<protein>
    <submittedName>
        <fullName evidence="2">Uncharacterized protein</fullName>
    </submittedName>
</protein>
<sequence length="58" mass="6916">MDFESKKRKLASPNPWQRDPKEASITFDDMNYLMNHALKRPKFAALLVKHNICLDMYF</sequence>
<feature type="region of interest" description="Disordered" evidence="1">
    <location>
        <begin position="1"/>
        <end position="21"/>
    </location>
</feature>
<dbReference type="AlphaFoldDB" id="A0A199UAF3"/>
<proteinExistence type="predicted"/>
<gene>
    <name evidence="2" type="ORF">MANES_S068900</name>
</gene>
<organism evidence="2">
    <name type="scientific">Manihot esculenta</name>
    <name type="common">Cassava</name>
    <name type="synonym">Jatropha manihot</name>
    <dbReference type="NCBI Taxonomy" id="3983"/>
    <lineage>
        <taxon>Eukaryota</taxon>
        <taxon>Viridiplantae</taxon>
        <taxon>Streptophyta</taxon>
        <taxon>Embryophyta</taxon>
        <taxon>Tracheophyta</taxon>
        <taxon>Spermatophyta</taxon>
        <taxon>Magnoliopsida</taxon>
        <taxon>eudicotyledons</taxon>
        <taxon>Gunneridae</taxon>
        <taxon>Pentapetalae</taxon>
        <taxon>rosids</taxon>
        <taxon>fabids</taxon>
        <taxon>Malpighiales</taxon>
        <taxon>Euphorbiaceae</taxon>
        <taxon>Crotonoideae</taxon>
        <taxon>Manihoteae</taxon>
        <taxon>Manihot</taxon>
    </lineage>
</organism>
<reference evidence="2" key="1">
    <citation type="submission" date="2016-02" db="EMBL/GenBank/DDBJ databases">
        <title>WGS assembly of Manihot esculenta.</title>
        <authorList>
            <person name="Bredeson J.V."/>
            <person name="Prochnik S.E."/>
            <person name="Lyons J.B."/>
            <person name="Schmutz J."/>
            <person name="Grimwood J."/>
            <person name="Vrebalov J."/>
            <person name="Bart R.S."/>
            <person name="Amuge T."/>
            <person name="Ferguson M.E."/>
            <person name="Green R."/>
            <person name="Putnam N."/>
            <person name="Stites J."/>
            <person name="Rounsley S."/>
            <person name="Rokhsar D.S."/>
        </authorList>
    </citation>
    <scope>NUCLEOTIDE SEQUENCE [LARGE SCALE GENOMIC DNA]</scope>
    <source>
        <tissue evidence="2">Leaf</tissue>
    </source>
</reference>